<proteinExistence type="predicted"/>
<dbReference type="Proteomes" id="UP000308149">
    <property type="component" value="Chromosome"/>
</dbReference>
<evidence type="ECO:0000313" key="2">
    <source>
        <dbReference type="Proteomes" id="UP000308149"/>
    </source>
</evidence>
<gene>
    <name evidence="1" type="ORF">FHQ07_10125</name>
</gene>
<dbReference type="KEGG" id="thes:FHQ07_10125"/>
<dbReference type="RefSeq" id="WP_139716688.1">
    <property type="nucleotide sequence ID" value="NZ_CP040871.1"/>
</dbReference>
<dbReference type="AlphaFoldDB" id="A0A5B7ZS36"/>
<dbReference type="EMBL" id="CP040871">
    <property type="protein sequence ID" value="QDA57637.1"/>
    <property type="molecule type" value="Genomic_DNA"/>
</dbReference>
<accession>A0A5B7ZS36</accession>
<sequence length="75" mass="7789">MGHTNEDAPARRKVAVREVAVTTGIPGCAGMLSRWQKSIRPGKFRKTAAGLFRGAGYGNNTGLIAGLSGPGVRHG</sequence>
<keyword evidence="2" id="KW-1185">Reference proteome</keyword>
<protein>
    <submittedName>
        <fullName evidence="1">Uncharacterized protein</fullName>
    </submittedName>
</protein>
<evidence type="ECO:0000313" key="1">
    <source>
        <dbReference type="EMBL" id="QDA57637.1"/>
    </source>
</evidence>
<name>A0A5B7ZS36_9GAMM</name>
<organism evidence="1 2">
    <name type="scientific">Thermomonas aquatica</name>
    <dbReference type="NCBI Taxonomy" id="2202149"/>
    <lineage>
        <taxon>Bacteria</taxon>
        <taxon>Pseudomonadati</taxon>
        <taxon>Pseudomonadota</taxon>
        <taxon>Gammaproteobacteria</taxon>
        <taxon>Lysobacterales</taxon>
        <taxon>Lysobacteraceae</taxon>
        <taxon>Thermomonas</taxon>
    </lineage>
</organism>
<reference evidence="1 2" key="1">
    <citation type="submission" date="2019-06" db="EMBL/GenBank/DDBJ databases">
        <title>Thermomonas aquatica sp. nov., isolated from an industrial wastewater treatment plant.</title>
        <authorList>
            <person name="Jeon J.H."/>
            <person name="Park D.-S."/>
        </authorList>
    </citation>
    <scope>NUCLEOTIDE SEQUENCE [LARGE SCALE GENOMIC DNA]</scope>
    <source>
        <strain evidence="1 2">SY21</strain>
    </source>
</reference>